<evidence type="ECO:0000313" key="2">
    <source>
        <dbReference type="EMBL" id="WOL12301.1"/>
    </source>
</evidence>
<sequence>MRRSEDHIWPPYCNLHPGEVMVGVCAVCLKERLLVLASKQQAAGQLPQQQHDAEKTLTGRRRPSINLGRVFALGSFLQRLEINRHHRSSDDDDDSSNDEASIPSKEDSFISIKLEEDINGGHATNWHGCKKTMINTAAGIPYTSITCGSGMSIGGIKAGRRRRRSSSKVDDQHKSELRWRKRIGHLVQLAHWKRSSHKASTSHVAGRK</sequence>
<dbReference type="InterPro" id="IPR008004">
    <property type="entry name" value="OCTOPUS-like"/>
</dbReference>
<accession>A0AAQ3QKD2</accession>
<dbReference type="Pfam" id="PF05340">
    <property type="entry name" value="DUF740"/>
    <property type="match status" value="1"/>
</dbReference>
<gene>
    <name evidence="2" type="ORF">Cni_G21067</name>
</gene>
<protein>
    <submittedName>
        <fullName evidence="2">Uncharacterized protein</fullName>
    </submittedName>
</protein>
<keyword evidence="3" id="KW-1185">Reference proteome</keyword>
<feature type="region of interest" description="Disordered" evidence="1">
    <location>
        <begin position="41"/>
        <end position="60"/>
    </location>
</feature>
<evidence type="ECO:0000313" key="3">
    <source>
        <dbReference type="Proteomes" id="UP001327560"/>
    </source>
</evidence>
<dbReference type="Proteomes" id="UP001327560">
    <property type="component" value="Chromosome 6"/>
</dbReference>
<evidence type="ECO:0000256" key="1">
    <source>
        <dbReference type="SAM" id="MobiDB-lite"/>
    </source>
</evidence>
<organism evidence="2 3">
    <name type="scientific">Canna indica</name>
    <name type="common">Indian-shot</name>
    <dbReference type="NCBI Taxonomy" id="4628"/>
    <lineage>
        <taxon>Eukaryota</taxon>
        <taxon>Viridiplantae</taxon>
        <taxon>Streptophyta</taxon>
        <taxon>Embryophyta</taxon>
        <taxon>Tracheophyta</taxon>
        <taxon>Spermatophyta</taxon>
        <taxon>Magnoliopsida</taxon>
        <taxon>Liliopsida</taxon>
        <taxon>Zingiberales</taxon>
        <taxon>Cannaceae</taxon>
        <taxon>Canna</taxon>
    </lineage>
</organism>
<feature type="region of interest" description="Disordered" evidence="1">
    <location>
        <begin position="154"/>
        <end position="175"/>
    </location>
</feature>
<dbReference type="PANTHER" id="PTHR35995">
    <property type="entry name" value="OS04G0690500 PROTEIN"/>
    <property type="match status" value="1"/>
</dbReference>
<dbReference type="EMBL" id="CP136895">
    <property type="protein sequence ID" value="WOL12301.1"/>
    <property type="molecule type" value="Genomic_DNA"/>
</dbReference>
<dbReference type="AlphaFoldDB" id="A0AAQ3QKD2"/>
<dbReference type="PANTHER" id="PTHR35995:SF1">
    <property type="entry name" value="OS04G0690500 PROTEIN"/>
    <property type="match status" value="1"/>
</dbReference>
<proteinExistence type="predicted"/>
<feature type="compositionally biased region" description="Low complexity" evidence="1">
    <location>
        <begin position="41"/>
        <end position="50"/>
    </location>
</feature>
<reference evidence="2 3" key="1">
    <citation type="submission" date="2023-10" db="EMBL/GenBank/DDBJ databases">
        <title>Chromosome-scale genome assembly provides insights into flower coloration mechanisms of Canna indica.</title>
        <authorList>
            <person name="Li C."/>
        </authorList>
    </citation>
    <scope>NUCLEOTIDE SEQUENCE [LARGE SCALE GENOMIC DNA]</scope>
    <source>
        <tissue evidence="2">Flower</tissue>
    </source>
</reference>
<name>A0AAQ3QKD2_9LILI</name>